<evidence type="ECO:0000313" key="11">
    <source>
        <dbReference type="Proteomes" id="UP000242715"/>
    </source>
</evidence>
<protein>
    <recommendedName>
        <fullName evidence="2">RING-type E3 ubiquitin transferase</fullName>
        <ecNumber evidence="2">2.3.2.27</ecNumber>
    </recommendedName>
</protein>
<name>A0A2Z6NK49_TRISU</name>
<dbReference type="Gene3D" id="3.30.40.10">
    <property type="entry name" value="Zinc/RING finger domain, C3HC4 (zinc finger)"/>
    <property type="match status" value="1"/>
</dbReference>
<dbReference type="SUPFAM" id="SSF57850">
    <property type="entry name" value="RING/U-box"/>
    <property type="match status" value="1"/>
</dbReference>
<evidence type="ECO:0000256" key="3">
    <source>
        <dbReference type="ARBA" id="ARBA00022679"/>
    </source>
</evidence>
<dbReference type="EMBL" id="DF974081">
    <property type="protein sequence ID" value="GAU44878.1"/>
    <property type="molecule type" value="Genomic_DNA"/>
</dbReference>
<comment type="catalytic activity">
    <reaction evidence="1">
        <text>S-ubiquitinyl-[E2 ubiquitin-conjugating enzyme]-L-cysteine + [acceptor protein]-L-lysine = [E2 ubiquitin-conjugating enzyme]-L-cysteine + N(6)-ubiquitinyl-[acceptor protein]-L-lysine.</text>
        <dbReference type="EC" id="2.3.2.27"/>
    </reaction>
</comment>
<dbReference type="Proteomes" id="UP000242715">
    <property type="component" value="Unassembled WGS sequence"/>
</dbReference>
<dbReference type="GO" id="GO:0061630">
    <property type="term" value="F:ubiquitin protein ligase activity"/>
    <property type="evidence" value="ECO:0007669"/>
    <property type="project" value="UniProtKB-EC"/>
</dbReference>
<keyword evidence="4" id="KW-0479">Metal-binding</keyword>
<proteinExistence type="predicted"/>
<dbReference type="PANTHER" id="PTHR22937">
    <property type="entry name" value="E3 UBIQUITIN-PROTEIN LIGASE RNF165"/>
    <property type="match status" value="1"/>
</dbReference>
<evidence type="ECO:0000256" key="7">
    <source>
        <dbReference type="ARBA" id="ARBA00022833"/>
    </source>
</evidence>
<organism evidence="10 11">
    <name type="scientific">Trifolium subterraneum</name>
    <name type="common">Subterranean clover</name>
    <dbReference type="NCBI Taxonomy" id="3900"/>
    <lineage>
        <taxon>Eukaryota</taxon>
        <taxon>Viridiplantae</taxon>
        <taxon>Streptophyta</taxon>
        <taxon>Embryophyta</taxon>
        <taxon>Tracheophyta</taxon>
        <taxon>Spermatophyta</taxon>
        <taxon>Magnoliopsida</taxon>
        <taxon>eudicotyledons</taxon>
        <taxon>Gunneridae</taxon>
        <taxon>Pentapetalae</taxon>
        <taxon>rosids</taxon>
        <taxon>fabids</taxon>
        <taxon>Fabales</taxon>
        <taxon>Fabaceae</taxon>
        <taxon>Papilionoideae</taxon>
        <taxon>50 kb inversion clade</taxon>
        <taxon>NPAAA clade</taxon>
        <taxon>Hologalegina</taxon>
        <taxon>IRL clade</taxon>
        <taxon>Trifolieae</taxon>
        <taxon>Trifolium</taxon>
    </lineage>
</organism>
<keyword evidence="3" id="KW-0808">Transferase</keyword>
<dbReference type="InterPro" id="IPR001841">
    <property type="entry name" value="Znf_RING"/>
</dbReference>
<evidence type="ECO:0000256" key="6">
    <source>
        <dbReference type="ARBA" id="ARBA00022786"/>
    </source>
</evidence>
<dbReference type="InterPro" id="IPR045191">
    <property type="entry name" value="MBR1/2-like"/>
</dbReference>
<dbReference type="Pfam" id="PF13639">
    <property type="entry name" value="zf-RING_2"/>
    <property type="match status" value="1"/>
</dbReference>
<dbReference type="InterPro" id="IPR013083">
    <property type="entry name" value="Znf_RING/FYVE/PHD"/>
</dbReference>
<evidence type="ECO:0000256" key="8">
    <source>
        <dbReference type="PROSITE-ProRule" id="PRU00175"/>
    </source>
</evidence>
<keyword evidence="7" id="KW-0862">Zinc</keyword>
<evidence type="ECO:0000313" key="10">
    <source>
        <dbReference type="EMBL" id="GAU44878.1"/>
    </source>
</evidence>
<dbReference type="GO" id="GO:0008270">
    <property type="term" value="F:zinc ion binding"/>
    <property type="evidence" value="ECO:0007669"/>
    <property type="project" value="UniProtKB-KW"/>
</dbReference>
<dbReference type="PANTHER" id="PTHR22937:SF200">
    <property type="entry name" value="RING-TYPE E3 UBIQUITIN TRANSFERASE"/>
    <property type="match status" value="1"/>
</dbReference>
<evidence type="ECO:0000256" key="2">
    <source>
        <dbReference type="ARBA" id="ARBA00012483"/>
    </source>
</evidence>
<dbReference type="PROSITE" id="PS50089">
    <property type="entry name" value="ZF_RING_2"/>
    <property type="match status" value="1"/>
</dbReference>
<feature type="domain" description="RING-type" evidence="9">
    <location>
        <begin position="85"/>
        <end position="126"/>
    </location>
</feature>
<sequence length="135" mass="15656">MADGRGPPRRIRVRRNDPHRELRLDIERMTYEELLALGERIGRVNTGASEEIITSQLKTKLYTPNYPIVDLNELPPDDDEETNTCIICQEEFKFQENIGTVQCGHEFHVDCISKWLKMKNECPICKLKAVTPKKD</sequence>
<dbReference type="OrthoDB" id="8062037at2759"/>
<dbReference type="AlphaFoldDB" id="A0A2Z6NK49"/>
<keyword evidence="6" id="KW-0833">Ubl conjugation pathway</keyword>
<accession>A0A2Z6NK49</accession>
<dbReference type="GO" id="GO:0005634">
    <property type="term" value="C:nucleus"/>
    <property type="evidence" value="ECO:0007669"/>
    <property type="project" value="TreeGrafter"/>
</dbReference>
<evidence type="ECO:0000259" key="9">
    <source>
        <dbReference type="PROSITE" id="PS50089"/>
    </source>
</evidence>
<evidence type="ECO:0000256" key="1">
    <source>
        <dbReference type="ARBA" id="ARBA00000900"/>
    </source>
</evidence>
<dbReference type="EC" id="2.3.2.27" evidence="2"/>
<evidence type="ECO:0000256" key="4">
    <source>
        <dbReference type="ARBA" id="ARBA00022723"/>
    </source>
</evidence>
<keyword evidence="11" id="KW-1185">Reference proteome</keyword>
<gene>
    <name evidence="10" type="ORF">TSUD_99780</name>
</gene>
<evidence type="ECO:0000256" key="5">
    <source>
        <dbReference type="ARBA" id="ARBA00022771"/>
    </source>
</evidence>
<reference evidence="11" key="1">
    <citation type="journal article" date="2017" name="Front. Plant Sci.">
        <title>Climate Clever Clovers: New Paradigm to Reduce the Environmental Footprint of Ruminants by Breeding Low Methanogenic Forages Utilizing Haplotype Variation.</title>
        <authorList>
            <person name="Kaur P."/>
            <person name="Appels R."/>
            <person name="Bayer P.E."/>
            <person name="Keeble-Gagnere G."/>
            <person name="Wang J."/>
            <person name="Hirakawa H."/>
            <person name="Shirasawa K."/>
            <person name="Vercoe P."/>
            <person name="Stefanova K."/>
            <person name="Durmic Z."/>
            <person name="Nichols P."/>
            <person name="Revell C."/>
            <person name="Isobe S.N."/>
            <person name="Edwards D."/>
            <person name="Erskine W."/>
        </authorList>
    </citation>
    <scope>NUCLEOTIDE SEQUENCE [LARGE SCALE GENOMIC DNA]</scope>
    <source>
        <strain evidence="11">cv. Daliak</strain>
    </source>
</reference>
<dbReference type="SMART" id="SM00184">
    <property type="entry name" value="RING"/>
    <property type="match status" value="1"/>
</dbReference>
<keyword evidence="5 8" id="KW-0863">Zinc-finger</keyword>